<comment type="caution">
    <text evidence="1">The sequence shown here is derived from an EMBL/GenBank/DDBJ whole genome shotgun (WGS) entry which is preliminary data.</text>
</comment>
<gene>
    <name evidence="1" type="ORF">ILUMI_12415</name>
</gene>
<dbReference type="Proteomes" id="UP000801492">
    <property type="component" value="Unassembled WGS sequence"/>
</dbReference>
<name>A0A8K0G6T2_IGNLU</name>
<keyword evidence="2" id="KW-1185">Reference proteome</keyword>
<dbReference type="AlphaFoldDB" id="A0A8K0G6T2"/>
<evidence type="ECO:0000313" key="1">
    <source>
        <dbReference type="EMBL" id="KAF2893760.1"/>
    </source>
</evidence>
<reference evidence="1" key="1">
    <citation type="submission" date="2019-08" db="EMBL/GenBank/DDBJ databases">
        <title>The genome of the North American firefly Photinus pyralis.</title>
        <authorList>
            <consortium name="Photinus pyralis genome working group"/>
            <person name="Fallon T.R."/>
            <person name="Sander Lower S.E."/>
            <person name="Weng J.-K."/>
        </authorList>
    </citation>
    <scope>NUCLEOTIDE SEQUENCE</scope>
    <source>
        <strain evidence="1">TRF0915ILg1</strain>
        <tissue evidence="1">Whole body</tissue>
    </source>
</reference>
<dbReference type="EMBL" id="VTPC01007681">
    <property type="protein sequence ID" value="KAF2893760.1"/>
    <property type="molecule type" value="Genomic_DNA"/>
</dbReference>
<evidence type="ECO:0000313" key="2">
    <source>
        <dbReference type="Proteomes" id="UP000801492"/>
    </source>
</evidence>
<sequence length="240" mass="26287">MTEKIRSDGAVKIAPTEALDHILLKSHQSTGHGGRDKMLYNLKSPPQKAIVVCPVVSSDFNHRGQVDLVDLTLFTEKDLDQFVKQQHNGNASTSEDLPAAELINNNVSTLEDLPAVELINNNASASEDAASTARTPVLLVAPEGKAVDREEKAFCVVCGMKSTGTHLVSRKIWVENIYARKKGAPHNLKRFAEKMKDTSSKKFKDVLVGSTVLIDVPKVDRSPLNANNITRLVLNIKKNI</sequence>
<organism evidence="1 2">
    <name type="scientific">Ignelater luminosus</name>
    <name type="common">Cucubano</name>
    <name type="synonym">Pyrophorus luminosus</name>
    <dbReference type="NCBI Taxonomy" id="2038154"/>
    <lineage>
        <taxon>Eukaryota</taxon>
        <taxon>Metazoa</taxon>
        <taxon>Ecdysozoa</taxon>
        <taxon>Arthropoda</taxon>
        <taxon>Hexapoda</taxon>
        <taxon>Insecta</taxon>
        <taxon>Pterygota</taxon>
        <taxon>Neoptera</taxon>
        <taxon>Endopterygota</taxon>
        <taxon>Coleoptera</taxon>
        <taxon>Polyphaga</taxon>
        <taxon>Elateriformia</taxon>
        <taxon>Elateroidea</taxon>
        <taxon>Elateridae</taxon>
        <taxon>Agrypninae</taxon>
        <taxon>Pyrophorini</taxon>
        <taxon>Ignelater</taxon>
    </lineage>
</organism>
<dbReference type="OrthoDB" id="6818577at2759"/>
<accession>A0A8K0G6T2</accession>
<proteinExistence type="predicted"/>
<protein>
    <submittedName>
        <fullName evidence="1">Uncharacterized protein</fullName>
    </submittedName>
</protein>